<reference evidence="1 2" key="1">
    <citation type="submission" date="2019-02" db="EMBL/GenBank/DDBJ databases">
        <authorList>
            <person name="Li S.-H."/>
        </authorList>
    </citation>
    <scope>NUCLEOTIDE SEQUENCE [LARGE SCALE GENOMIC DNA]</scope>
    <source>
        <strain evidence="1 2">IMCC14385</strain>
    </source>
</reference>
<dbReference type="EMBL" id="CP036422">
    <property type="protein sequence ID" value="QFU76043.1"/>
    <property type="molecule type" value="Genomic_DNA"/>
</dbReference>
<dbReference type="RefSeq" id="WP_152662148.1">
    <property type="nucleotide sequence ID" value="NZ_CP036422.1"/>
</dbReference>
<name>A0A5P9NJI6_9GAMM</name>
<evidence type="ECO:0000313" key="1">
    <source>
        <dbReference type="EMBL" id="QFU76043.1"/>
    </source>
</evidence>
<dbReference type="KEGG" id="halc:EY643_10425"/>
<accession>A0A5P9NJI6</accession>
<dbReference type="Pfam" id="PF04315">
    <property type="entry name" value="EpmC"/>
    <property type="match status" value="1"/>
</dbReference>
<dbReference type="OrthoDB" id="5298591at2"/>
<dbReference type="Proteomes" id="UP000326287">
    <property type="component" value="Chromosome"/>
</dbReference>
<evidence type="ECO:0000313" key="2">
    <source>
        <dbReference type="Proteomes" id="UP000326287"/>
    </source>
</evidence>
<proteinExistence type="predicted"/>
<organism evidence="1 2">
    <name type="scientific">Halioglobus maricola</name>
    <dbReference type="NCBI Taxonomy" id="2601894"/>
    <lineage>
        <taxon>Bacteria</taxon>
        <taxon>Pseudomonadati</taxon>
        <taxon>Pseudomonadota</taxon>
        <taxon>Gammaproteobacteria</taxon>
        <taxon>Cellvibrionales</taxon>
        <taxon>Halieaceae</taxon>
        <taxon>Halioglobus</taxon>
    </lineage>
</organism>
<gene>
    <name evidence="1" type="ORF">EY643_10425</name>
</gene>
<dbReference type="InterPro" id="IPR007411">
    <property type="entry name" value="EpmC"/>
</dbReference>
<sequence length="188" mass="21152">MGVAVATCVFDSRRLEAVFDRCFEVSENTLLVGGADEPLYRPAGTSQPHHLLYYREDFFASALHEISHWCIAGPERRQQVDFGYWYAPEGRSESEQHAFEAVEVKPQAVEWCLSRACGYRFRVSVDNFGDGGVLPDTTGFRAAVLAQVKQWQRDGLPVRAQQFYTALCAEFGTSTTLKSQHFSAEDLD</sequence>
<keyword evidence="2" id="KW-1185">Reference proteome</keyword>
<protein>
    <submittedName>
        <fullName evidence="1">Transporting ATPase</fullName>
    </submittedName>
</protein>
<dbReference type="AlphaFoldDB" id="A0A5P9NJI6"/>